<evidence type="ECO:0000256" key="2">
    <source>
        <dbReference type="ARBA" id="ARBA00022448"/>
    </source>
</evidence>
<keyword evidence="3" id="KW-1003">Cell membrane</keyword>
<feature type="transmembrane region" description="Helical" evidence="8">
    <location>
        <begin position="84"/>
        <end position="102"/>
    </location>
</feature>
<reference evidence="9 10" key="1">
    <citation type="journal article" date="2012" name="Environ. Microbiol.">
        <title>The genome of the ammonia-oxidizing Candidatus Nitrososphaera gargensis: insights into metabolic versatility and environmental adaptations.</title>
        <authorList>
            <person name="Spang A."/>
            <person name="Poehlein A."/>
            <person name="Offre P."/>
            <person name="Zumbragel S."/>
            <person name="Haider S."/>
            <person name="Rychlik N."/>
            <person name="Nowka B."/>
            <person name="Schmeisser C."/>
            <person name="Lebedeva E.V."/>
            <person name="Rattei T."/>
            <person name="Bohm C."/>
            <person name="Schmid M."/>
            <person name="Galushko A."/>
            <person name="Hatzenpichler R."/>
            <person name="Weinmaier T."/>
            <person name="Daniel R."/>
            <person name="Schleper C."/>
            <person name="Spieck E."/>
            <person name="Streit W."/>
            <person name="Wagner M."/>
        </authorList>
    </citation>
    <scope>NUCLEOTIDE SEQUENCE [LARGE SCALE GENOMIC DNA]</scope>
    <source>
        <strain evidence="10">Ga9.2</strain>
    </source>
</reference>
<dbReference type="InterPro" id="IPR011701">
    <property type="entry name" value="MFS"/>
</dbReference>
<dbReference type="PANTHER" id="PTHR42718:SF46">
    <property type="entry name" value="BLR6921 PROTEIN"/>
    <property type="match status" value="1"/>
</dbReference>
<comment type="subcellular location">
    <subcellularLocation>
        <location evidence="1">Cell membrane</location>
        <topology evidence="1">Multi-pass membrane protein</topology>
    </subcellularLocation>
</comment>
<name>K0IHQ4_NITGG</name>
<feature type="transmembrane region" description="Helical" evidence="8">
    <location>
        <begin position="150"/>
        <end position="173"/>
    </location>
</feature>
<evidence type="ECO:0000256" key="6">
    <source>
        <dbReference type="ARBA" id="ARBA00023136"/>
    </source>
</evidence>
<keyword evidence="5 8" id="KW-1133">Transmembrane helix</keyword>
<evidence type="ECO:0000256" key="4">
    <source>
        <dbReference type="ARBA" id="ARBA00022692"/>
    </source>
</evidence>
<evidence type="ECO:0000313" key="9">
    <source>
        <dbReference type="EMBL" id="AFU57357.1"/>
    </source>
</evidence>
<feature type="transmembrane region" description="Helical" evidence="8">
    <location>
        <begin position="193"/>
        <end position="215"/>
    </location>
</feature>
<dbReference type="SUPFAM" id="SSF103473">
    <property type="entry name" value="MFS general substrate transporter"/>
    <property type="match status" value="1"/>
</dbReference>
<feature type="transmembrane region" description="Helical" evidence="8">
    <location>
        <begin position="114"/>
        <end position="138"/>
    </location>
</feature>
<dbReference type="BioCyc" id="CNIT1237085:G1324-409-MONOMER"/>
<dbReference type="STRING" id="1237085.Ngar_c04100"/>
<evidence type="ECO:0000256" key="8">
    <source>
        <dbReference type="SAM" id="Phobius"/>
    </source>
</evidence>
<sequence length="231" mass="23323">MLISRQVTGAPANIQSSQPAGKQYSDDTAWSCMDTHVVLPESLQQIQGYGAFESGLALLPMTAAIMILMIGASSRLISRLSVKTSMVAGLGLLAVAMLLFAATPSSSTTFVTHVLLASLVAAAGMSLAYIPVLTAAVSHARKEESGLASGIVNTSYQIGSALGLAIMVAVASAQTFQAENNGIGSVEALNSGFHLAFIGAAAIAGLAAILALAAIKRASVSSQKEAAMAAG</sequence>
<dbReference type="GO" id="GO:0022857">
    <property type="term" value="F:transmembrane transporter activity"/>
    <property type="evidence" value="ECO:0007669"/>
    <property type="project" value="InterPro"/>
</dbReference>
<dbReference type="GO" id="GO:0005886">
    <property type="term" value="C:plasma membrane"/>
    <property type="evidence" value="ECO:0007669"/>
    <property type="project" value="UniProtKB-SubCell"/>
</dbReference>
<feature type="transmembrane region" description="Helical" evidence="8">
    <location>
        <begin position="49"/>
        <end position="72"/>
    </location>
</feature>
<evidence type="ECO:0000256" key="1">
    <source>
        <dbReference type="ARBA" id="ARBA00004651"/>
    </source>
</evidence>
<protein>
    <submittedName>
        <fullName evidence="9">Putative MFS transporter</fullName>
    </submittedName>
</protein>
<dbReference type="EMBL" id="CP002408">
    <property type="protein sequence ID" value="AFU57357.1"/>
    <property type="molecule type" value="Genomic_DNA"/>
</dbReference>
<evidence type="ECO:0000256" key="7">
    <source>
        <dbReference type="SAM" id="MobiDB-lite"/>
    </source>
</evidence>
<keyword evidence="10" id="KW-1185">Reference proteome</keyword>
<evidence type="ECO:0000256" key="5">
    <source>
        <dbReference type="ARBA" id="ARBA00022989"/>
    </source>
</evidence>
<keyword evidence="2" id="KW-0813">Transport</keyword>
<accession>K0IHQ4</accession>
<proteinExistence type="predicted"/>
<keyword evidence="6 8" id="KW-0472">Membrane</keyword>
<dbReference type="HOGENOM" id="CLU_1197665_0_0_2"/>
<dbReference type="PANTHER" id="PTHR42718">
    <property type="entry name" value="MAJOR FACILITATOR SUPERFAMILY MULTIDRUG TRANSPORTER MFSC"/>
    <property type="match status" value="1"/>
</dbReference>
<dbReference type="Gene3D" id="1.20.1250.20">
    <property type="entry name" value="MFS general substrate transporter like domains"/>
    <property type="match status" value="1"/>
</dbReference>
<dbReference type="PATRIC" id="fig|1237085.11.peg.394"/>
<dbReference type="KEGG" id="nga:Ngar_c04100"/>
<dbReference type="AlphaFoldDB" id="K0IHQ4"/>
<dbReference type="Pfam" id="PF07690">
    <property type="entry name" value="MFS_1"/>
    <property type="match status" value="1"/>
</dbReference>
<keyword evidence="4 8" id="KW-0812">Transmembrane</keyword>
<organism evidence="9 10">
    <name type="scientific">Nitrososphaera gargensis (strain Ga9.2)</name>
    <dbReference type="NCBI Taxonomy" id="1237085"/>
    <lineage>
        <taxon>Archaea</taxon>
        <taxon>Nitrososphaerota</taxon>
        <taxon>Nitrososphaeria</taxon>
        <taxon>Nitrososphaerales</taxon>
        <taxon>Nitrososphaeraceae</taxon>
        <taxon>Nitrososphaera</taxon>
    </lineage>
</organism>
<evidence type="ECO:0000256" key="3">
    <source>
        <dbReference type="ARBA" id="ARBA00022475"/>
    </source>
</evidence>
<evidence type="ECO:0000313" key="10">
    <source>
        <dbReference type="Proteomes" id="UP000008037"/>
    </source>
</evidence>
<gene>
    <name evidence="9" type="ordered locus">Ngar_c04100</name>
</gene>
<dbReference type="Proteomes" id="UP000008037">
    <property type="component" value="Chromosome"/>
</dbReference>
<feature type="region of interest" description="Disordered" evidence="7">
    <location>
        <begin position="1"/>
        <end position="22"/>
    </location>
</feature>
<dbReference type="InterPro" id="IPR036259">
    <property type="entry name" value="MFS_trans_sf"/>
</dbReference>
<dbReference type="InParanoid" id="K0IHQ4"/>